<dbReference type="InterPro" id="IPR017938">
    <property type="entry name" value="Riboflavin_synthase-like_b-brl"/>
</dbReference>
<organism evidence="2 3">
    <name type="scientific">Nitrospira lenta</name>
    <dbReference type="NCBI Taxonomy" id="1436998"/>
    <lineage>
        <taxon>Bacteria</taxon>
        <taxon>Pseudomonadati</taxon>
        <taxon>Nitrospirota</taxon>
        <taxon>Nitrospiria</taxon>
        <taxon>Nitrospirales</taxon>
        <taxon>Nitrospiraceae</taxon>
        <taxon>Nitrospira</taxon>
    </lineage>
</organism>
<feature type="domain" description="FAD-binding FR-type" evidence="1">
    <location>
        <begin position="3"/>
        <end position="105"/>
    </location>
</feature>
<dbReference type="CDD" id="cd00322">
    <property type="entry name" value="FNR_like"/>
    <property type="match status" value="1"/>
</dbReference>
<dbReference type="Pfam" id="PF00970">
    <property type="entry name" value="FAD_binding_6"/>
    <property type="match status" value="1"/>
</dbReference>
<dbReference type="InterPro" id="IPR050415">
    <property type="entry name" value="MRET"/>
</dbReference>
<reference evidence="3" key="1">
    <citation type="submission" date="2018-04" db="EMBL/GenBank/DDBJ databases">
        <authorList>
            <person name="Lucker S."/>
            <person name="Sakoula D."/>
        </authorList>
    </citation>
    <scope>NUCLEOTIDE SEQUENCE [LARGE SCALE GENOMIC DNA]</scope>
</reference>
<dbReference type="SUPFAM" id="SSF63380">
    <property type="entry name" value="Riboflavin synthase domain-like"/>
    <property type="match status" value="1"/>
</dbReference>
<dbReference type="InterPro" id="IPR008333">
    <property type="entry name" value="Cbr1-like_FAD-bd_dom"/>
</dbReference>
<dbReference type="PANTHER" id="PTHR47354:SF5">
    <property type="entry name" value="PROTEIN RFBI"/>
    <property type="match status" value="1"/>
</dbReference>
<dbReference type="PRINTS" id="PR00410">
    <property type="entry name" value="PHEHYDRXLASE"/>
</dbReference>
<accession>A0A330L565</accession>
<keyword evidence="3" id="KW-1185">Reference proteome</keyword>
<evidence type="ECO:0000313" key="3">
    <source>
        <dbReference type="Proteomes" id="UP000248168"/>
    </source>
</evidence>
<dbReference type="InterPro" id="IPR017927">
    <property type="entry name" value="FAD-bd_FR_type"/>
</dbReference>
<keyword evidence="2" id="KW-0560">Oxidoreductase</keyword>
<evidence type="ECO:0000259" key="1">
    <source>
        <dbReference type="PROSITE" id="PS51384"/>
    </source>
</evidence>
<proteinExistence type="predicted"/>
<sequence>MAELTQPAVVLSTLDLTPHVRQLVLRPLQQKILFQPGQWVSLKLPVGDKPPLNRAYSMADPSSPYGELTLVFDRIPEGVGSSYLYRLKSGDEVPISGPYGNFVLPMPLDRELLFIARYTGLVPIRCLLKQLAEAHTSTPVLLIAVAPSEDELLFHQELLTLAVQSPSFRYLPLVIPGGEAEAIERTLAMLRPLVEGQPKVIPMISVTKGFVRPLRTGLMEFGYDRKEVKTETFD</sequence>
<dbReference type="PROSITE" id="PS51384">
    <property type="entry name" value="FAD_FR"/>
    <property type="match status" value="1"/>
</dbReference>
<dbReference type="InterPro" id="IPR039261">
    <property type="entry name" value="FNR_nucleotide-bd"/>
</dbReference>
<name>A0A330L565_9BACT</name>
<dbReference type="PANTHER" id="PTHR47354">
    <property type="entry name" value="NADH OXIDOREDUCTASE HCR"/>
    <property type="match status" value="1"/>
</dbReference>
<dbReference type="SUPFAM" id="SSF52343">
    <property type="entry name" value="Ferredoxin reductase-like, C-terminal NADP-linked domain"/>
    <property type="match status" value="1"/>
</dbReference>
<dbReference type="Gene3D" id="3.40.50.80">
    <property type="entry name" value="Nucleotide-binding domain of ferredoxin-NADP reductase (FNR) module"/>
    <property type="match status" value="1"/>
</dbReference>
<dbReference type="RefSeq" id="WP_181416745.1">
    <property type="nucleotide sequence ID" value="NZ_OUNR01000012.1"/>
</dbReference>
<gene>
    <name evidence="2" type="ORF">NITLEN_20601</name>
</gene>
<dbReference type="Gene3D" id="2.40.30.10">
    <property type="entry name" value="Translation factors"/>
    <property type="match status" value="1"/>
</dbReference>
<protein>
    <submittedName>
        <fullName evidence="2">Putative Ferredoxin reductase</fullName>
        <ecNumber evidence="2">1.18.1.-</ecNumber>
    </submittedName>
</protein>
<dbReference type="Proteomes" id="UP000248168">
    <property type="component" value="Unassembled WGS sequence"/>
</dbReference>
<dbReference type="InParanoid" id="A0A330L565"/>
<dbReference type="AlphaFoldDB" id="A0A330L565"/>
<evidence type="ECO:0000313" key="2">
    <source>
        <dbReference type="EMBL" id="SPP64961.1"/>
    </source>
</evidence>
<dbReference type="EMBL" id="OUNR01000012">
    <property type="protein sequence ID" value="SPP64961.1"/>
    <property type="molecule type" value="Genomic_DNA"/>
</dbReference>
<dbReference type="EC" id="1.18.1.-" evidence="2"/>
<dbReference type="GO" id="GO:0016491">
    <property type="term" value="F:oxidoreductase activity"/>
    <property type="evidence" value="ECO:0007669"/>
    <property type="project" value="UniProtKB-KW"/>
</dbReference>